<organism evidence="1 2">
    <name type="scientific">Cladobotryum mycophilum</name>
    <dbReference type="NCBI Taxonomy" id="491253"/>
    <lineage>
        <taxon>Eukaryota</taxon>
        <taxon>Fungi</taxon>
        <taxon>Dikarya</taxon>
        <taxon>Ascomycota</taxon>
        <taxon>Pezizomycotina</taxon>
        <taxon>Sordariomycetes</taxon>
        <taxon>Hypocreomycetidae</taxon>
        <taxon>Hypocreales</taxon>
        <taxon>Hypocreaceae</taxon>
        <taxon>Cladobotryum</taxon>
    </lineage>
</organism>
<proteinExistence type="predicted"/>
<gene>
    <name evidence="1" type="ORF">PT974_02709</name>
</gene>
<comment type="caution">
    <text evidence="1">The sequence shown here is derived from an EMBL/GenBank/DDBJ whole genome shotgun (WGS) entry which is preliminary data.</text>
</comment>
<evidence type="ECO:0000313" key="2">
    <source>
        <dbReference type="Proteomes" id="UP001338125"/>
    </source>
</evidence>
<dbReference type="Proteomes" id="UP001338125">
    <property type="component" value="Unassembled WGS sequence"/>
</dbReference>
<evidence type="ECO:0000313" key="1">
    <source>
        <dbReference type="EMBL" id="KAK5997353.1"/>
    </source>
</evidence>
<sequence length="255" mass="28784">MLPADMKRTLALFTHAVDLPNLRKVIDDAKEDLETITWMQKEQRREIINWSNDPANDLFHTLDGIAEVLRDKIAGQSTTALGCSLQIVTNQLRMIGKATQTCMKNIIEDAQTRANGIIEDAQAHAKVLIETTKKQNQETQEQWVAAMSQFEQSLSAPKRRRLEDYEPAVFEAFLHVKRVIFDRMGINSLSANHLNRALQPLGPNFVEKTKDLNGIAGYDELTNIVDMPDASIEALVGMKELAPTGGRREWYDPLQ</sequence>
<accession>A0ABR0SYZ3</accession>
<keyword evidence="2" id="KW-1185">Reference proteome</keyword>
<protein>
    <submittedName>
        <fullName evidence="1">Uncharacterized protein</fullName>
    </submittedName>
</protein>
<reference evidence="1 2" key="1">
    <citation type="submission" date="2024-01" db="EMBL/GenBank/DDBJ databases">
        <title>Complete genome of Cladobotryum mycophilum ATHUM6906.</title>
        <authorList>
            <person name="Christinaki A.C."/>
            <person name="Myridakis A.I."/>
            <person name="Kouvelis V.N."/>
        </authorList>
    </citation>
    <scope>NUCLEOTIDE SEQUENCE [LARGE SCALE GENOMIC DNA]</scope>
    <source>
        <strain evidence="1 2">ATHUM6906</strain>
    </source>
</reference>
<name>A0ABR0SYZ3_9HYPO</name>
<dbReference type="EMBL" id="JAVFKD010000002">
    <property type="protein sequence ID" value="KAK5997353.1"/>
    <property type="molecule type" value="Genomic_DNA"/>
</dbReference>